<dbReference type="Gene3D" id="2.30.40.10">
    <property type="entry name" value="Urease, subunit C, domain 1"/>
    <property type="match status" value="2"/>
</dbReference>
<dbReference type="InterPro" id="IPR011059">
    <property type="entry name" value="Metal-dep_hydrolase_composite"/>
</dbReference>
<dbReference type="RefSeq" id="WP_145065740.1">
    <property type="nucleotide sequence ID" value="NZ_CP036287.1"/>
</dbReference>
<dbReference type="Pfam" id="PF01979">
    <property type="entry name" value="Amidohydro_1"/>
    <property type="match status" value="1"/>
</dbReference>
<dbReference type="KEGG" id="pbap:Pla133_25850"/>
<dbReference type="SUPFAM" id="SSF51338">
    <property type="entry name" value="Composite domain of metallo-dependent hydrolases"/>
    <property type="match status" value="1"/>
</dbReference>
<gene>
    <name evidence="3" type="ORF">Pla133_25850</name>
</gene>
<feature type="compositionally biased region" description="Low complexity" evidence="1">
    <location>
        <begin position="675"/>
        <end position="687"/>
    </location>
</feature>
<dbReference type="PANTHER" id="PTHR43135:SF3">
    <property type="entry name" value="ALPHA-D-RIBOSE 1-METHYLPHOSPHONATE 5-TRIPHOSPHATE DIPHOSPHATASE"/>
    <property type="match status" value="1"/>
</dbReference>
<dbReference type="Gene3D" id="3.20.20.140">
    <property type="entry name" value="Metal-dependent hydrolases"/>
    <property type="match status" value="2"/>
</dbReference>
<dbReference type="EMBL" id="CP036287">
    <property type="protein sequence ID" value="QDU67501.1"/>
    <property type="molecule type" value="Genomic_DNA"/>
</dbReference>
<protein>
    <recommendedName>
        <fullName evidence="2">Amidohydrolase-related domain-containing protein</fullName>
    </recommendedName>
</protein>
<dbReference type="AlphaFoldDB" id="A0A518BKJ8"/>
<dbReference type="InterPro" id="IPR032466">
    <property type="entry name" value="Metal_Hydrolase"/>
</dbReference>
<evidence type="ECO:0000313" key="3">
    <source>
        <dbReference type="EMBL" id="QDU67501.1"/>
    </source>
</evidence>
<feature type="compositionally biased region" description="Basic and acidic residues" evidence="1">
    <location>
        <begin position="710"/>
        <end position="721"/>
    </location>
</feature>
<dbReference type="InterPro" id="IPR006680">
    <property type="entry name" value="Amidohydro-rel"/>
</dbReference>
<feature type="domain" description="Amidohydrolase-related" evidence="2">
    <location>
        <begin position="304"/>
        <end position="397"/>
    </location>
</feature>
<feature type="region of interest" description="Disordered" evidence="1">
    <location>
        <begin position="651"/>
        <end position="721"/>
    </location>
</feature>
<keyword evidence="4" id="KW-1185">Reference proteome</keyword>
<accession>A0A518BKJ8</accession>
<organism evidence="3 4">
    <name type="scientific">Engelhardtia mirabilis</name>
    <dbReference type="NCBI Taxonomy" id="2528011"/>
    <lineage>
        <taxon>Bacteria</taxon>
        <taxon>Pseudomonadati</taxon>
        <taxon>Planctomycetota</taxon>
        <taxon>Planctomycetia</taxon>
        <taxon>Planctomycetia incertae sedis</taxon>
        <taxon>Engelhardtia</taxon>
    </lineage>
</organism>
<evidence type="ECO:0000256" key="1">
    <source>
        <dbReference type="SAM" id="MobiDB-lite"/>
    </source>
</evidence>
<evidence type="ECO:0000259" key="2">
    <source>
        <dbReference type="Pfam" id="PF01979"/>
    </source>
</evidence>
<dbReference type="GO" id="GO:0016810">
    <property type="term" value="F:hydrolase activity, acting on carbon-nitrogen (but not peptide) bonds"/>
    <property type="evidence" value="ECO:0007669"/>
    <property type="project" value="InterPro"/>
</dbReference>
<dbReference type="Proteomes" id="UP000316921">
    <property type="component" value="Chromosome"/>
</dbReference>
<proteinExistence type="predicted"/>
<sequence>MVLSTLATATGGALLLDLVALVGGTVHTMEPGAEPRVATVLLDGDRIAAIGEDIELAPGTVRIDVSGKHVVPGLIDCLVNFDPEHDALYLASGVTTVRDAGGDLSSVLALRDRGIRDQGPGPWLLSAGAVLDGYPPASAAALAIGRVEDVKWLVGELAKAGVDYLSVQPGISAEVYDQILIEAAAHELEVWGPRPTAVDLTHALEGGHRGFFALDAFLPSGVRWEFVLPIAFKSAIEQAAASNVAVVPVLAGVERILKEPADPAPELRYLAPAYEALWWTDWEMRKGLLSDENYRKTSERVDGKRDGLARELLAAGVDLIPGSAAPLAWAFPGRSFIEELEAWVGAGISPEDTLRAATATAARVLRIDDERGTLTPGKIADLVVIDTDPRESMAGFRAPEVVCVRGMVLRSDLLADMVEAIGRSQDVVREENLRPIAIELPELPEGDLLMGGQVSTRSLGSRLSSERFAVVRRLDGSLSFVGRMVIPASARYDLSTIDVEQIVVGGQLSEFRVRAVTGEEELVVAGRWDAGRFLFRRFLNGQSIDTSSSANRTEVINMDHLSDTITTALVVGQIETDRVAWVSAFGALYEPVEVRWEIQSSETGSRMIRTSEGGLMEMHFDARGMPTGWVRVIGGRQSATILEAAETFGGAGLPVRFPRPKPVEAGAPAAGGPGAESPSAGAVGPPAQGSDLEPAETESGVADGPESADEAPRESGSEDGA</sequence>
<name>A0A518BKJ8_9BACT</name>
<evidence type="ECO:0000313" key="4">
    <source>
        <dbReference type="Proteomes" id="UP000316921"/>
    </source>
</evidence>
<dbReference type="InterPro" id="IPR051781">
    <property type="entry name" value="Metallo-dep_Hydrolase"/>
</dbReference>
<reference evidence="3 4" key="1">
    <citation type="submission" date="2019-02" db="EMBL/GenBank/DDBJ databases">
        <title>Deep-cultivation of Planctomycetes and their phenomic and genomic characterization uncovers novel biology.</title>
        <authorList>
            <person name="Wiegand S."/>
            <person name="Jogler M."/>
            <person name="Boedeker C."/>
            <person name="Pinto D."/>
            <person name="Vollmers J."/>
            <person name="Rivas-Marin E."/>
            <person name="Kohn T."/>
            <person name="Peeters S.H."/>
            <person name="Heuer A."/>
            <person name="Rast P."/>
            <person name="Oberbeckmann S."/>
            <person name="Bunk B."/>
            <person name="Jeske O."/>
            <person name="Meyerdierks A."/>
            <person name="Storesund J.E."/>
            <person name="Kallscheuer N."/>
            <person name="Luecker S."/>
            <person name="Lage O.M."/>
            <person name="Pohl T."/>
            <person name="Merkel B.J."/>
            <person name="Hornburger P."/>
            <person name="Mueller R.-W."/>
            <person name="Bruemmer F."/>
            <person name="Labrenz M."/>
            <person name="Spormann A.M."/>
            <person name="Op den Camp H."/>
            <person name="Overmann J."/>
            <person name="Amann R."/>
            <person name="Jetten M.S.M."/>
            <person name="Mascher T."/>
            <person name="Medema M.H."/>
            <person name="Devos D.P."/>
            <person name="Kaster A.-K."/>
            <person name="Ovreas L."/>
            <person name="Rohde M."/>
            <person name="Galperin M.Y."/>
            <person name="Jogler C."/>
        </authorList>
    </citation>
    <scope>NUCLEOTIDE SEQUENCE [LARGE SCALE GENOMIC DNA]</scope>
    <source>
        <strain evidence="3 4">Pla133</strain>
    </source>
</reference>
<dbReference type="SUPFAM" id="SSF51556">
    <property type="entry name" value="Metallo-dependent hydrolases"/>
    <property type="match status" value="1"/>
</dbReference>
<dbReference type="PANTHER" id="PTHR43135">
    <property type="entry name" value="ALPHA-D-RIBOSE 1-METHYLPHOSPHONATE 5-TRIPHOSPHATE DIPHOSPHATASE"/>
    <property type="match status" value="1"/>
</dbReference>